<name>A0AAI8V929_9PEZI</name>
<accession>A0AAI8V929</accession>
<evidence type="ECO:0000256" key="1">
    <source>
        <dbReference type="SAM" id="MobiDB-lite"/>
    </source>
</evidence>
<dbReference type="AlphaFoldDB" id="A0AAI8V929"/>
<protein>
    <submittedName>
        <fullName evidence="2">Uu.00g029180.m01.CDS01</fullName>
    </submittedName>
</protein>
<dbReference type="Proteomes" id="UP001295740">
    <property type="component" value="Unassembled WGS sequence"/>
</dbReference>
<reference evidence="2" key="1">
    <citation type="submission" date="2023-10" db="EMBL/GenBank/DDBJ databases">
        <authorList>
            <person name="Hackl T."/>
        </authorList>
    </citation>
    <scope>NUCLEOTIDE SEQUENCE</scope>
</reference>
<feature type="compositionally biased region" description="Low complexity" evidence="1">
    <location>
        <begin position="35"/>
        <end position="45"/>
    </location>
</feature>
<gene>
    <name evidence="2" type="ORF">KHLLAP_LOCUS533</name>
</gene>
<sequence length="132" mass="13914">MSQHRGRRPRRHRERRHDHGHQPKFCVVAFGTGGSSNTSASGPGPVDEAGEAFAHGELVDLGFGTDACATPTMAAAAVARRQRVQSSAAAGRGARIANFVTAWGRMVARAARELNRGLPTPADGLHGYSSSK</sequence>
<evidence type="ECO:0000313" key="2">
    <source>
        <dbReference type="EMBL" id="CAJ2500065.1"/>
    </source>
</evidence>
<evidence type="ECO:0000313" key="3">
    <source>
        <dbReference type="Proteomes" id="UP001295740"/>
    </source>
</evidence>
<keyword evidence="3" id="KW-1185">Reference proteome</keyword>
<proteinExistence type="predicted"/>
<comment type="caution">
    <text evidence="2">The sequence shown here is derived from an EMBL/GenBank/DDBJ whole genome shotgun (WGS) entry which is preliminary data.</text>
</comment>
<feature type="compositionally biased region" description="Basic residues" evidence="1">
    <location>
        <begin position="1"/>
        <end position="19"/>
    </location>
</feature>
<feature type="region of interest" description="Disordered" evidence="1">
    <location>
        <begin position="1"/>
        <end position="51"/>
    </location>
</feature>
<organism evidence="2 3">
    <name type="scientific">Anthostomella pinea</name>
    <dbReference type="NCBI Taxonomy" id="933095"/>
    <lineage>
        <taxon>Eukaryota</taxon>
        <taxon>Fungi</taxon>
        <taxon>Dikarya</taxon>
        <taxon>Ascomycota</taxon>
        <taxon>Pezizomycotina</taxon>
        <taxon>Sordariomycetes</taxon>
        <taxon>Xylariomycetidae</taxon>
        <taxon>Xylariales</taxon>
        <taxon>Xylariaceae</taxon>
        <taxon>Anthostomella</taxon>
    </lineage>
</organism>
<dbReference type="EMBL" id="CAUWAG010000003">
    <property type="protein sequence ID" value="CAJ2500065.1"/>
    <property type="molecule type" value="Genomic_DNA"/>
</dbReference>